<dbReference type="GO" id="GO:0005737">
    <property type="term" value="C:cytoplasm"/>
    <property type="evidence" value="ECO:0007669"/>
    <property type="project" value="TreeGrafter"/>
</dbReference>
<proteinExistence type="inferred from homology"/>
<protein>
    <submittedName>
        <fullName evidence="3">YigZ family protein</fullName>
    </submittedName>
</protein>
<name>A0A1U7NLQ9_9FIRM</name>
<dbReference type="PANTHER" id="PTHR16301:SF20">
    <property type="entry name" value="IMPACT FAMILY MEMBER YIGZ"/>
    <property type="match status" value="1"/>
</dbReference>
<dbReference type="Proteomes" id="UP000186705">
    <property type="component" value="Unassembled WGS sequence"/>
</dbReference>
<dbReference type="RefSeq" id="WP_076341680.1">
    <property type="nucleotide sequence ID" value="NZ_CAJTMI010000026.1"/>
</dbReference>
<dbReference type="InterPro" id="IPR020568">
    <property type="entry name" value="Ribosomal_Su5_D2-typ_SF"/>
</dbReference>
<keyword evidence="4" id="KW-1185">Reference proteome</keyword>
<accession>A0A1U7NLQ9</accession>
<dbReference type="InterPro" id="IPR001498">
    <property type="entry name" value="Impact_N"/>
</dbReference>
<evidence type="ECO:0000256" key="1">
    <source>
        <dbReference type="ARBA" id="ARBA00007665"/>
    </source>
</evidence>
<dbReference type="NCBIfam" id="TIGR00257">
    <property type="entry name" value="IMPACT_YIGZ"/>
    <property type="match status" value="1"/>
</dbReference>
<evidence type="ECO:0000259" key="2">
    <source>
        <dbReference type="Pfam" id="PF01205"/>
    </source>
</evidence>
<dbReference type="AlphaFoldDB" id="A0A1U7NLQ9"/>
<evidence type="ECO:0000313" key="3">
    <source>
        <dbReference type="EMBL" id="OLU45804.1"/>
    </source>
</evidence>
<dbReference type="Gene3D" id="3.30.230.30">
    <property type="entry name" value="Impact, N-terminal domain"/>
    <property type="match status" value="1"/>
</dbReference>
<feature type="domain" description="Impact N-terminal" evidence="2">
    <location>
        <begin position="15"/>
        <end position="117"/>
    </location>
</feature>
<dbReference type="EMBL" id="MPKA01000079">
    <property type="protein sequence ID" value="OLU45804.1"/>
    <property type="molecule type" value="Genomic_DNA"/>
</dbReference>
<dbReference type="InterPro" id="IPR035647">
    <property type="entry name" value="EFG_III/V"/>
</dbReference>
<comment type="similarity">
    <text evidence="1">Belongs to the IMPACT family.</text>
</comment>
<dbReference type="Pfam" id="PF01205">
    <property type="entry name" value="Impact_N"/>
    <property type="match status" value="1"/>
</dbReference>
<organism evidence="3 4">
    <name type="scientific">Dubosiella newyorkensis</name>
    <dbReference type="NCBI Taxonomy" id="1862672"/>
    <lineage>
        <taxon>Bacteria</taxon>
        <taxon>Bacillati</taxon>
        <taxon>Bacillota</taxon>
        <taxon>Erysipelotrichia</taxon>
        <taxon>Erysipelotrichales</taxon>
        <taxon>Erysipelotrichaceae</taxon>
        <taxon>Dubosiella</taxon>
    </lineage>
</organism>
<dbReference type="InterPro" id="IPR015796">
    <property type="entry name" value="Impact_YigZ-like"/>
</dbReference>
<dbReference type="SUPFAM" id="SSF54980">
    <property type="entry name" value="EF-G C-terminal domain-like"/>
    <property type="match status" value="1"/>
</dbReference>
<dbReference type="PANTHER" id="PTHR16301">
    <property type="entry name" value="IMPACT-RELATED"/>
    <property type="match status" value="1"/>
</dbReference>
<dbReference type="STRING" id="1862672.BO225_07670"/>
<gene>
    <name evidence="3" type="ORF">BO225_07670</name>
</gene>
<dbReference type="GeneID" id="78275814"/>
<dbReference type="InterPro" id="IPR036956">
    <property type="entry name" value="Impact_N_sf"/>
</dbReference>
<dbReference type="SUPFAM" id="SSF54211">
    <property type="entry name" value="Ribosomal protein S5 domain 2-like"/>
    <property type="match status" value="1"/>
</dbReference>
<dbReference type="GO" id="GO:0006446">
    <property type="term" value="P:regulation of translational initiation"/>
    <property type="evidence" value="ECO:0007669"/>
    <property type="project" value="TreeGrafter"/>
</dbReference>
<reference evidence="3 4" key="1">
    <citation type="submission" date="2016-11" db="EMBL/GenBank/DDBJ databases">
        <title>Description of two novel members of the family Erysipelotrichaceae: Ileibacterium lipovorans gen. nov., sp. nov. and Dubosiella newyorkensis, gen. nov., sp. nov.</title>
        <authorList>
            <person name="Cox L.M."/>
            <person name="Sohn J."/>
            <person name="Tyrrell K.L."/>
            <person name="Citron D.M."/>
            <person name="Lawson P.A."/>
            <person name="Patel N.B."/>
            <person name="Iizumi T."/>
            <person name="Perez-Perez G.I."/>
            <person name="Goldstein E.J."/>
            <person name="Blaser M.J."/>
        </authorList>
    </citation>
    <scope>NUCLEOTIDE SEQUENCE [LARGE SCALE GENOMIC DNA]</scope>
    <source>
        <strain evidence="3 4">NYU-BL-A4</strain>
    </source>
</reference>
<sequence length="203" mass="22896">MPKIMNDVEHEIEIKKSRFITYLHRSENEEEAKSFLKLVKKEHPNARHACTAMIIGSLERSNDDGEPAGTAGRPMLDVLQGMKMQDILAVTVRYFGGTLLGKGGLVKAYSSSVKLALNEAVLLETKKVEVFAIEFDYALLGKVDGYFRAKGIEIIDKDYQERVYYEYVGNKKIEADLLELSSGSIQPIFLEEIEKETPISMEE</sequence>
<dbReference type="OrthoDB" id="9813771at2"/>
<evidence type="ECO:0000313" key="4">
    <source>
        <dbReference type="Proteomes" id="UP000186705"/>
    </source>
</evidence>
<dbReference type="InterPro" id="IPR023582">
    <property type="entry name" value="Impact"/>
</dbReference>
<comment type="caution">
    <text evidence="3">The sequence shown here is derived from an EMBL/GenBank/DDBJ whole genome shotgun (WGS) entry which is preliminary data.</text>
</comment>